<keyword evidence="9 11" id="KW-0238">DNA-binding</keyword>
<keyword evidence="10 11" id="KW-0234">DNA repair</keyword>
<feature type="binding site" evidence="11">
    <location>
        <begin position="99"/>
        <end position="106"/>
    </location>
    <ligand>
        <name>ATP</name>
        <dbReference type="ChEBI" id="CHEBI:30616"/>
    </ligand>
</feature>
<dbReference type="HAMAP" id="MF_01498">
    <property type="entry name" value="RadA_bact"/>
    <property type="match status" value="1"/>
</dbReference>
<dbReference type="GO" id="GO:0016787">
    <property type="term" value="F:hydrolase activity"/>
    <property type="evidence" value="ECO:0007669"/>
    <property type="project" value="UniProtKB-KW"/>
</dbReference>
<keyword evidence="2 11" id="KW-0547">Nucleotide-binding</keyword>
<dbReference type="InterPro" id="IPR020588">
    <property type="entry name" value="RecA_ATP-bd"/>
</dbReference>
<dbReference type="PRINTS" id="PR01874">
    <property type="entry name" value="DNAREPAIRADA"/>
</dbReference>
<keyword evidence="6 13" id="KW-0862">Zinc</keyword>
<dbReference type="Pfam" id="PF18073">
    <property type="entry name" value="Zn_ribbon_LapB"/>
    <property type="match status" value="1"/>
</dbReference>
<keyword evidence="16" id="KW-1185">Reference proteome</keyword>
<dbReference type="Gene3D" id="3.30.230.10">
    <property type="match status" value="1"/>
</dbReference>
<dbReference type="PANTHER" id="PTHR32472">
    <property type="entry name" value="DNA REPAIR PROTEIN RADA"/>
    <property type="match status" value="1"/>
</dbReference>
<keyword evidence="8 11" id="KW-0346">Stress response</keyword>
<comment type="similarity">
    <text evidence="11 13">Belongs to the RecA family. RadA subfamily.</text>
</comment>
<protein>
    <recommendedName>
        <fullName evidence="11 12">DNA repair protein RadA</fullName>
    </recommendedName>
</protein>
<dbReference type="GO" id="GO:0008270">
    <property type="term" value="F:zinc ion binding"/>
    <property type="evidence" value="ECO:0007669"/>
    <property type="project" value="UniProtKB-KW"/>
</dbReference>
<evidence type="ECO:0000256" key="3">
    <source>
        <dbReference type="ARBA" id="ARBA00022763"/>
    </source>
</evidence>
<dbReference type="AlphaFoldDB" id="A0A543BII2"/>
<evidence type="ECO:0000259" key="14">
    <source>
        <dbReference type="PROSITE" id="PS50162"/>
    </source>
</evidence>
<evidence type="ECO:0000256" key="10">
    <source>
        <dbReference type="ARBA" id="ARBA00023204"/>
    </source>
</evidence>
<dbReference type="InterPro" id="IPR003593">
    <property type="entry name" value="AAA+_ATPase"/>
</dbReference>
<dbReference type="GO" id="GO:0140664">
    <property type="term" value="F:ATP-dependent DNA damage sensor activity"/>
    <property type="evidence" value="ECO:0007669"/>
    <property type="project" value="InterPro"/>
</dbReference>
<evidence type="ECO:0000256" key="1">
    <source>
        <dbReference type="ARBA" id="ARBA00022723"/>
    </source>
</evidence>
<dbReference type="CDD" id="cd01121">
    <property type="entry name" value="RadA_SMS_N"/>
    <property type="match status" value="1"/>
</dbReference>
<comment type="function">
    <text evidence="11">Plays a role in repairing double-strand DNA breaks, probably involving stabilizing or processing branched DNA or blocked replication forks.</text>
</comment>
<evidence type="ECO:0000313" key="16">
    <source>
        <dbReference type="Proteomes" id="UP000317209"/>
    </source>
</evidence>
<dbReference type="GO" id="GO:0005829">
    <property type="term" value="C:cytosol"/>
    <property type="evidence" value="ECO:0007669"/>
    <property type="project" value="TreeGrafter"/>
</dbReference>
<keyword evidence="7 11" id="KW-0067">ATP-binding</keyword>
<dbReference type="Proteomes" id="UP000317209">
    <property type="component" value="Unassembled WGS sequence"/>
</dbReference>
<feature type="region of interest" description="Lon-protease-like" evidence="11">
    <location>
        <begin position="354"/>
        <end position="455"/>
    </location>
</feature>
<evidence type="ECO:0000256" key="4">
    <source>
        <dbReference type="ARBA" id="ARBA00022771"/>
    </source>
</evidence>
<dbReference type="PROSITE" id="PS50162">
    <property type="entry name" value="RECA_2"/>
    <property type="match status" value="1"/>
</dbReference>
<comment type="caution">
    <text evidence="15">The sequence shown here is derived from an EMBL/GenBank/DDBJ whole genome shotgun (WGS) entry which is preliminary data.</text>
</comment>
<evidence type="ECO:0000256" key="2">
    <source>
        <dbReference type="ARBA" id="ARBA00022741"/>
    </source>
</evidence>
<keyword evidence="5" id="KW-0378">Hydrolase</keyword>
<keyword evidence="4 13" id="KW-0863">Zinc-finger</keyword>
<dbReference type="RefSeq" id="WP_141870688.1">
    <property type="nucleotide sequence ID" value="NZ_VFOX01000001.1"/>
</dbReference>
<dbReference type="GO" id="GO:0000725">
    <property type="term" value="P:recombinational repair"/>
    <property type="evidence" value="ECO:0007669"/>
    <property type="project" value="UniProtKB-UniRule"/>
</dbReference>
<evidence type="ECO:0000256" key="11">
    <source>
        <dbReference type="HAMAP-Rule" id="MF_01498"/>
    </source>
</evidence>
<comment type="function">
    <text evidence="13">DNA-dependent ATPase involved in processing of recombination intermediates, plays a role in repairing DNA breaks. Stimulates the branch migration of RecA-mediated strand transfer reactions, allowing the 3' invading strand to extend heteroduplex DNA faster. Binds ssDNA in the presence of ADP but not other nucleotides, has ATPase activity that is stimulated by ssDNA and various branched DNA structures, but inhibited by SSB. Does not have RecA's homology-searching function.</text>
</comment>
<proteinExistence type="inferred from homology"/>
<dbReference type="SUPFAM" id="SSF54211">
    <property type="entry name" value="Ribosomal protein S5 domain 2-like"/>
    <property type="match status" value="1"/>
</dbReference>
<dbReference type="Pfam" id="PF13481">
    <property type="entry name" value="AAA_25"/>
    <property type="match status" value="1"/>
</dbReference>
<feature type="short sequence motif" description="RadA KNRFG motif" evidence="11">
    <location>
        <begin position="256"/>
        <end position="260"/>
    </location>
</feature>
<evidence type="ECO:0000256" key="12">
    <source>
        <dbReference type="NCBIfam" id="TIGR00416"/>
    </source>
</evidence>
<evidence type="ECO:0000256" key="13">
    <source>
        <dbReference type="RuleBase" id="RU003555"/>
    </source>
</evidence>
<name>A0A543BII2_9MICO</name>
<evidence type="ECO:0000256" key="7">
    <source>
        <dbReference type="ARBA" id="ARBA00022840"/>
    </source>
</evidence>
<evidence type="ECO:0000256" key="8">
    <source>
        <dbReference type="ARBA" id="ARBA00023016"/>
    </source>
</evidence>
<sequence length="455" mass="48143">MATRKPAPPAYVCTECGWTTAKWVGRCGECQQWGTVQEQAAKTGILQRVTAQAPTADRAARPITQITTLDAPRRTSGVGEFDRVLGGGIVPGAAILLSGEPGVGKSTLLLEVAAQAARAGRRVLYASAEESQAQVRLRGERTGALHDELYLASETDLGTILGHIDEVQPQLVIVDSVQTVSSSLIDGAAGQPSQVREVASALIRVAKERGLPVILVGHVTKDGQVAGPRVLEHLVDVVCHFEGDRQTSLRFIRALKNRYGPTDEVGCFEMAGDGISEVPDPSGLFLSQGATEPGTCVAISLEGRRALPVEVQALTVPSTSPNPRRIVHGVDSSRVAMVLAILEKRARIPTGQLDVYVSTVGGVRFTEPAADLAIAVAVAGSIQQFSVPRSVAAVGELSLAGEIRPVTQAAQRRSEAARLGYERVVDDRSKSLRAALDDVRAHKPGLRAVPDLPPF</sequence>
<reference evidence="15 16" key="1">
    <citation type="submission" date="2019-06" db="EMBL/GenBank/DDBJ databases">
        <title>Sequencing the genomes of 1000 actinobacteria strains.</title>
        <authorList>
            <person name="Klenk H.-P."/>
        </authorList>
    </citation>
    <scope>NUCLEOTIDE SEQUENCE [LARGE SCALE GENOMIC DNA]</scope>
    <source>
        <strain evidence="15 16">DSM 20169</strain>
    </source>
</reference>
<dbReference type="SMART" id="SM00382">
    <property type="entry name" value="AAA"/>
    <property type="match status" value="1"/>
</dbReference>
<organism evidence="15 16">
    <name type="scientific">Microbacterium saperdae</name>
    <dbReference type="NCBI Taxonomy" id="69368"/>
    <lineage>
        <taxon>Bacteria</taxon>
        <taxon>Bacillati</taxon>
        <taxon>Actinomycetota</taxon>
        <taxon>Actinomycetes</taxon>
        <taxon>Micrococcales</taxon>
        <taxon>Microbacteriaceae</taxon>
        <taxon>Microbacterium</taxon>
    </lineage>
</organism>
<dbReference type="InterPro" id="IPR041166">
    <property type="entry name" value="Rubredoxin_2"/>
</dbReference>
<dbReference type="GO" id="GO:0003684">
    <property type="term" value="F:damaged DNA binding"/>
    <property type="evidence" value="ECO:0007669"/>
    <property type="project" value="InterPro"/>
</dbReference>
<keyword evidence="1 11" id="KW-0479">Metal-binding</keyword>
<keyword evidence="3 11" id="KW-0227">DNA damage</keyword>
<evidence type="ECO:0000256" key="5">
    <source>
        <dbReference type="ARBA" id="ARBA00022801"/>
    </source>
</evidence>
<feature type="domain" description="RecA family profile 1" evidence="14">
    <location>
        <begin position="70"/>
        <end position="219"/>
    </location>
</feature>
<dbReference type="Gene3D" id="3.40.50.300">
    <property type="entry name" value="P-loop containing nucleotide triphosphate hydrolases"/>
    <property type="match status" value="1"/>
</dbReference>
<dbReference type="InterPro" id="IPR027417">
    <property type="entry name" value="P-loop_NTPase"/>
</dbReference>
<dbReference type="FunFam" id="3.40.50.300:FF:000050">
    <property type="entry name" value="DNA repair protein RadA"/>
    <property type="match status" value="1"/>
</dbReference>
<evidence type="ECO:0000256" key="6">
    <source>
        <dbReference type="ARBA" id="ARBA00022833"/>
    </source>
</evidence>
<dbReference type="InterPro" id="IPR020568">
    <property type="entry name" value="Ribosomal_Su5_D2-typ_SF"/>
</dbReference>
<dbReference type="SUPFAM" id="SSF52540">
    <property type="entry name" value="P-loop containing nucleoside triphosphate hydrolases"/>
    <property type="match status" value="1"/>
</dbReference>
<dbReference type="Pfam" id="PF13541">
    <property type="entry name" value="ChlI"/>
    <property type="match status" value="1"/>
</dbReference>
<evidence type="ECO:0000313" key="15">
    <source>
        <dbReference type="EMBL" id="TQL84645.1"/>
    </source>
</evidence>
<comment type="domain">
    <text evidence="11">The middle region has homology to RecA with ATPase motifs including the RadA KNRFG motif, while the C-terminus is homologous to Lon protease.</text>
</comment>
<dbReference type="OrthoDB" id="9803906at2"/>
<dbReference type="PANTHER" id="PTHR32472:SF10">
    <property type="entry name" value="DNA REPAIR PROTEIN RADA-LIKE PROTEIN"/>
    <property type="match status" value="1"/>
</dbReference>
<dbReference type="InterPro" id="IPR014721">
    <property type="entry name" value="Ribsml_uS5_D2-typ_fold_subgr"/>
</dbReference>
<evidence type="ECO:0000256" key="9">
    <source>
        <dbReference type="ARBA" id="ARBA00023125"/>
    </source>
</evidence>
<gene>
    <name evidence="11" type="primary">radA</name>
    <name evidence="15" type="ORF">FB560_0232</name>
</gene>
<dbReference type="EMBL" id="VFOX01000001">
    <property type="protein sequence ID" value="TQL84645.1"/>
    <property type="molecule type" value="Genomic_DNA"/>
</dbReference>
<accession>A0A543BII2</accession>
<dbReference type="GO" id="GO:0005524">
    <property type="term" value="F:ATP binding"/>
    <property type="evidence" value="ECO:0007669"/>
    <property type="project" value="UniProtKB-UniRule"/>
</dbReference>
<dbReference type="InterPro" id="IPR004504">
    <property type="entry name" value="DNA_repair_RadA"/>
</dbReference>
<dbReference type="NCBIfam" id="TIGR00416">
    <property type="entry name" value="sms"/>
    <property type="match status" value="1"/>
</dbReference>